<evidence type="ECO:0000256" key="2">
    <source>
        <dbReference type="ARBA" id="ARBA00004740"/>
    </source>
</evidence>
<comment type="function">
    <text evidence="13">Cleaves the distal alpha 1,2-linked glucose residue from the Glc(3)Man(9)GlcNAc(2) oligosaccharide precursor.</text>
</comment>
<dbReference type="InterPro" id="IPR031335">
    <property type="entry name" value="Glyco_hydro_63_C"/>
</dbReference>
<keyword evidence="6 13" id="KW-0256">Endoplasmic reticulum</keyword>
<dbReference type="EMBL" id="OV121134">
    <property type="protein sequence ID" value="CAH0553777.1"/>
    <property type="molecule type" value="Genomic_DNA"/>
</dbReference>
<keyword evidence="7" id="KW-0735">Signal-anchor</keyword>
<evidence type="ECO:0000256" key="3">
    <source>
        <dbReference type="ARBA" id="ARBA00010833"/>
    </source>
</evidence>
<dbReference type="Gene3D" id="1.50.10.10">
    <property type="match status" value="1"/>
</dbReference>
<dbReference type="GO" id="GO:0004573">
    <property type="term" value="F:Glc3Man9GlcNAc2 oligosaccharide glucosidase activity"/>
    <property type="evidence" value="ECO:0007669"/>
    <property type="project" value="UniProtKB-UniRule"/>
</dbReference>
<comment type="pathway">
    <text evidence="2">Glycan metabolism; N-glycan degradation.</text>
</comment>
<evidence type="ECO:0000259" key="15">
    <source>
        <dbReference type="Pfam" id="PF03200"/>
    </source>
</evidence>
<comment type="catalytic activity">
    <reaction evidence="13">
        <text>N(4)-(alpha-D-Glc-(1-&gt;2)-alpha-D-Glc-(1-&gt;3)-alpha-D-Glc-(1-&gt;3)-alpha-D-Man-(1-&gt;2)-alpha-D-Man-(1-&gt;2)-alpha-D-Man-(1-&gt;3)-[alpha-D-Man-(1-&gt;2)-alpha-D-Man-(1-&gt;3)-[alpha-D-Man-(1-&gt;2)-alpha-D-Man-(1-&gt;6)]-alpha-D-Man-(1-&gt;6)]-beta-D-Man-(1-&gt;4)-beta-D-GlcNAc-(1-&gt;4)-beta-D-GlcNAc)-L-asparaginyl-[protein] + H2O = N(4)-(alpha-D-Glc-(1-&gt;3)-alpha-D-Glc-(1-&gt;3)-alpha-D-Man-(1-&gt;2)-alpha-D-Man-(1-&gt;2)-alpha-D-Man-(1-&gt;3)-[alpha-D-Man-(1-&gt;2)-alpha-D-Man-(1-&gt;3)-[alpha-D-Man-(1-&gt;2)-alpha-D-Man-(1-&gt;6)]-alpha-D-Man-(1-&gt;6)]-beta-D-Man-(1-&gt;4)-beta-D-GlcNAc-(1-&gt;4)-beta-D-GlcNAc)-L-asparaginyl-[protein] + beta-D-glucose</text>
        <dbReference type="Rhea" id="RHEA:55988"/>
        <dbReference type="Rhea" id="RHEA-COMP:12806"/>
        <dbReference type="Rhea" id="RHEA-COMP:14355"/>
        <dbReference type="ChEBI" id="CHEBI:15377"/>
        <dbReference type="ChEBI" id="CHEBI:15903"/>
        <dbReference type="ChEBI" id="CHEBI:59082"/>
        <dbReference type="ChEBI" id="CHEBI:132537"/>
        <dbReference type="EC" id="3.2.1.106"/>
    </reaction>
</comment>
<evidence type="ECO:0000256" key="7">
    <source>
        <dbReference type="ARBA" id="ARBA00022968"/>
    </source>
</evidence>
<evidence type="ECO:0000256" key="14">
    <source>
        <dbReference type="SAM" id="MobiDB-lite"/>
    </source>
</evidence>
<name>A0A9P0B4C3_BRAAE</name>
<feature type="region of interest" description="Disordered" evidence="14">
    <location>
        <begin position="1"/>
        <end position="25"/>
    </location>
</feature>
<evidence type="ECO:0000313" key="18">
    <source>
        <dbReference type="Proteomes" id="UP001154078"/>
    </source>
</evidence>
<evidence type="ECO:0000256" key="12">
    <source>
        <dbReference type="ARBA" id="ARBA00038888"/>
    </source>
</evidence>
<evidence type="ECO:0000256" key="1">
    <source>
        <dbReference type="ARBA" id="ARBA00004648"/>
    </source>
</evidence>
<keyword evidence="9 13" id="KW-0472">Membrane</keyword>
<dbReference type="InterPro" id="IPR012341">
    <property type="entry name" value="6hp_glycosidase-like_sf"/>
</dbReference>
<dbReference type="InterPro" id="IPR031631">
    <property type="entry name" value="Glyco_hydro_63N"/>
</dbReference>
<keyword evidence="5 13" id="KW-0378">Hydrolase</keyword>
<dbReference type="SUPFAM" id="SSF48208">
    <property type="entry name" value="Six-hairpin glycosidases"/>
    <property type="match status" value="1"/>
</dbReference>
<accession>A0A9P0B4C3</accession>
<evidence type="ECO:0000256" key="9">
    <source>
        <dbReference type="ARBA" id="ARBA00023136"/>
    </source>
</evidence>
<feature type="transmembrane region" description="Helical" evidence="13">
    <location>
        <begin position="40"/>
        <end position="61"/>
    </location>
</feature>
<evidence type="ECO:0000256" key="8">
    <source>
        <dbReference type="ARBA" id="ARBA00022989"/>
    </source>
</evidence>
<comment type="similarity">
    <text evidence="3 13">Belongs to the glycosyl hydrolase 63 family.</text>
</comment>
<keyword evidence="10" id="KW-0325">Glycoprotein</keyword>
<reference evidence="17" key="1">
    <citation type="submission" date="2021-12" db="EMBL/GenBank/DDBJ databases">
        <authorList>
            <person name="King R."/>
        </authorList>
    </citation>
    <scope>NUCLEOTIDE SEQUENCE</scope>
</reference>
<keyword evidence="11 13" id="KW-0326">Glycosidase</keyword>
<organism evidence="17 18">
    <name type="scientific">Brassicogethes aeneus</name>
    <name type="common">Rape pollen beetle</name>
    <name type="synonym">Meligethes aeneus</name>
    <dbReference type="NCBI Taxonomy" id="1431903"/>
    <lineage>
        <taxon>Eukaryota</taxon>
        <taxon>Metazoa</taxon>
        <taxon>Ecdysozoa</taxon>
        <taxon>Arthropoda</taxon>
        <taxon>Hexapoda</taxon>
        <taxon>Insecta</taxon>
        <taxon>Pterygota</taxon>
        <taxon>Neoptera</taxon>
        <taxon>Endopterygota</taxon>
        <taxon>Coleoptera</taxon>
        <taxon>Polyphaga</taxon>
        <taxon>Cucujiformia</taxon>
        <taxon>Nitidulidae</taxon>
        <taxon>Meligethinae</taxon>
        <taxon>Brassicogethes</taxon>
    </lineage>
</organism>
<evidence type="ECO:0000256" key="6">
    <source>
        <dbReference type="ARBA" id="ARBA00022824"/>
    </source>
</evidence>
<dbReference type="Proteomes" id="UP001154078">
    <property type="component" value="Chromosome 3"/>
</dbReference>
<dbReference type="Pfam" id="PF16923">
    <property type="entry name" value="Glyco_hydro_63N"/>
    <property type="match status" value="1"/>
</dbReference>
<feature type="compositionally biased region" description="Basic and acidic residues" evidence="14">
    <location>
        <begin position="1"/>
        <end position="14"/>
    </location>
</feature>
<sequence length="819" mass="93848">MARQRKTTEKKTDKGTNSSSSNGSNYVETKAKPATGIFMFWKQIIGCTVLFIAVVFGYLGYLETRVITPFDSAKVVAKSGLDVPLLYWGSYRPGTYFGLKTRDANSLVNGLMWYFPRTLRPGGDGIRHWCEQNDNLSKYGWKKHDGYNFGVQEIIDGPFKLTTSFVKRPGGKHGGDWTARVEVDVLPEYASLKNEEAALLWYTALDEYTKGFIKPTNSATKITGVRGETSGLGQFVIKIFNISGVIENESFLSTEAPGLHLLKETVITNLRLMSSKPDGPKKIVLAGETQPLGGLEKREPNFIVTQIQGRVPFSIDIVYESGSFYDRPDTFAGESYTQALNWHSTRFGQKFENIFGLQKKGFKDDDIEFAQSTLSNTVGGIGYFFGASRVQSFYNAEPVYYWNAPLYTGVPSRSFFPRGFLWDEGFHGLLLSQWDLDMELDIISHWFDLMNAEGWIPREQILGVESLAKVPEQFVVQRNTNANPPTFFLTLRHIIENYEESLTGQRLELLERLYPRLQAWFSWFNATQKGTAPGSYIWKGRDPLTKRELNPKTLTSGLDDFPRASHPTEHERHIDLYCWIAMAADTMSKMSKLLKRDFFKYEQTANYLKDNKLMSQLHWSEYAESFADYGLHTDSVILKRPKPLPRSEHQNLELVRVTLKNPEYRLVDTTFGYVNIFPFLMRLVEPDSHALRKILTDIRNPELLWTEYGLRSLAPSSPLYMKRNTEHDPPYWRGQVWINVNYLAIGALNHYGEVEGPFRSQAREIYRELRANVMENVVRQYRKSGYVWEQYNDKTGEGSGCRPFTGWTALVVNIMGEKY</sequence>
<dbReference type="AlphaFoldDB" id="A0A9P0B4C3"/>
<dbReference type="EC" id="3.2.1.106" evidence="12 13"/>
<evidence type="ECO:0000259" key="16">
    <source>
        <dbReference type="Pfam" id="PF16923"/>
    </source>
</evidence>
<evidence type="ECO:0000313" key="17">
    <source>
        <dbReference type="EMBL" id="CAH0553777.1"/>
    </source>
</evidence>
<proteinExistence type="inferred from homology"/>
<gene>
    <name evidence="17" type="ORF">MELIAE_LOCUS5685</name>
</gene>
<keyword evidence="18" id="KW-1185">Reference proteome</keyword>
<evidence type="ECO:0000256" key="11">
    <source>
        <dbReference type="ARBA" id="ARBA00023295"/>
    </source>
</evidence>
<comment type="subcellular location">
    <subcellularLocation>
        <location evidence="1 13">Endoplasmic reticulum membrane</location>
        <topology evidence="1 13">Single-pass type II membrane protein</topology>
    </subcellularLocation>
</comment>
<dbReference type="Pfam" id="PF03200">
    <property type="entry name" value="Glyco_hydro_63"/>
    <property type="match status" value="1"/>
</dbReference>
<dbReference type="OrthoDB" id="410058at2759"/>
<protein>
    <recommendedName>
        <fullName evidence="12 13">Mannosyl-oligosaccharide glucosidase</fullName>
        <ecNumber evidence="12 13">3.2.1.106</ecNumber>
    </recommendedName>
</protein>
<dbReference type="PANTHER" id="PTHR10412:SF11">
    <property type="entry name" value="MANNOSYL-OLIGOSACCHARIDE GLUCOSIDASE"/>
    <property type="match status" value="1"/>
</dbReference>
<evidence type="ECO:0000256" key="5">
    <source>
        <dbReference type="ARBA" id="ARBA00022801"/>
    </source>
</evidence>
<feature type="domain" description="Glycosyl hydrolase family 63 C-terminal" evidence="15">
    <location>
        <begin position="333"/>
        <end position="817"/>
    </location>
</feature>
<keyword evidence="4 13" id="KW-0812">Transmembrane</keyword>
<dbReference type="GO" id="GO:0005789">
    <property type="term" value="C:endoplasmic reticulum membrane"/>
    <property type="evidence" value="ECO:0007669"/>
    <property type="project" value="UniProtKB-SubCell"/>
</dbReference>
<dbReference type="InterPro" id="IPR038518">
    <property type="entry name" value="Glyco_hydro_63N_sf"/>
</dbReference>
<evidence type="ECO:0000256" key="13">
    <source>
        <dbReference type="RuleBase" id="RU368089"/>
    </source>
</evidence>
<evidence type="ECO:0000256" key="4">
    <source>
        <dbReference type="ARBA" id="ARBA00022692"/>
    </source>
</evidence>
<dbReference type="GO" id="GO:0009311">
    <property type="term" value="P:oligosaccharide metabolic process"/>
    <property type="evidence" value="ECO:0007669"/>
    <property type="project" value="UniProtKB-UniRule"/>
</dbReference>
<dbReference type="FunFam" id="1.50.10.10:FF:000009">
    <property type="entry name" value="mannosyl-oligosaccharide glucosidase"/>
    <property type="match status" value="1"/>
</dbReference>
<dbReference type="InterPro" id="IPR008928">
    <property type="entry name" value="6-hairpin_glycosidase_sf"/>
</dbReference>
<dbReference type="GO" id="GO:0006487">
    <property type="term" value="P:protein N-linked glycosylation"/>
    <property type="evidence" value="ECO:0007669"/>
    <property type="project" value="UniProtKB-UniRule"/>
</dbReference>
<feature type="domain" description="Glycosyl hydrolase family 63 N-terminal" evidence="16">
    <location>
        <begin position="86"/>
        <end position="242"/>
    </location>
</feature>
<keyword evidence="8 13" id="KW-1133">Transmembrane helix</keyword>
<evidence type="ECO:0000256" key="10">
    <source>
        <dbReference type="ARBA" id="ARBA00023180"/>
    </source>
</evidence>
<dbReference type="PANTHER" id="PTHR10412">
    <property type="entry name" value="MANNOSYL-OLIGOSACCHARIDE GLUCOSIDASE"/>
    <property type="match status" value="1"/>
</dbReference>
<dbReference type="InterPro" id="IPR004888">
    <property type="entry name" value="Glycoside_hydrolase_63"/>
</dbReference>
<dbReference type="Gene3D" id="2.70.98.110">
    <property type="entry name" value="Glycosyl hydrolase family 63, N-terminal domain"/>
    <property type="match status" value="1"/>
</dbReference>